<dbReference type="InterPro" id="IPR008166">
    <property type="entry name" value="Glyco_transf_92"/>
</dbReference>
<evidence type="ECO:0000256" key="5">
    <source>
        <dbReference type="ARBA" id="ARBA00022692"/>
    </source>
</evidence>
<keyword evidence="5" id="KW-0812">Transmembrane</keyword>
<evidence type="ECO:0000313" key="10">
    <source>
        <dbReference type="EMBL" id="KAF1757353.1"/>
    </source>
</evidence>
<dbReference type="AlphaFoldDB" id="A0A6A5GS49"/>
<dbReference type="InterPro" id="IPR052012">
    <property type="entry name" value="GTase_92"/>
</dbReference>
<evidence type="ECO:0000259" key="9">
    <source>
        <dbReference type="PROSITE" id="PS50008"/>
    </source>
</evidence>
<dbReference type="EC" id="2.4.1.-" evidence="8"/>
<evidence type="ECO:0000313" key="11">
    <source>
        <dbReference type="Proteomes" id="UP000483820"/>
    </source>
</evidence>
<dbReference type="RefSeq" id="XP_053584769.1">
    <property type="nucleotide sequence ID" value="XM_053729997.1"/>
</dbReference>
<evidence type="ECO:0000256" key="7">
    <source>
        <dbReference type="ARBA" id="ARBA00023136"/>
    </source>
</evidence>
<evidence type="ECO:0000256" key="4">
    <source>
        <dbReference type="ARBA" id="ARBA00022679"/>
    </source>
</evidence>
<dbReference type="GeneID" id="78775810"/>
<protein>
    <recommendedName>
        <fullName evidence="8">Glycosyltransferase family 92 protein</fullName>
        <ecNumber evidence="8">2.4.1.-</ecNumber>
    </recommendedName>
</protein>
<dbReference type="EMBL" id="WUAV01000004">
    <property type="protein sequence ID" value="KAF1757353.1"/>
    <property type="molecule type" value="Genomic_DNA"/>
</dbReference>
<dbReference type="CTD" id="78775810"/>
<gene>
    <name evidence="10" type="ORF">GCK72_013808</name>
</gene>
<dbReference type="GO" id="GO:0035556">
    <property type="term" value="P:intracellular signal transduction"/>
    <property type="evidence" value="ECO:0007669"/>
    <property type="project" value="InterPro"/>
</dbReference>
<keyword evidence="6" id="KW-1133">Transmembrane helix</keyword>
<reference evidence="10 11" key="1">
    <citation type="submission" date="2019-12" db="EMBL/GenBank/DDBJ databases">
        <title>Chromosome-level assembly of the Caenorhabditis remanei genome.</title>
        <authorList>
            <person name="Teterina A.A."/>
            <person name="Willis J.H."/>
            <person name="Phillips P.C."/>
        </authorList>
    </citation>
    <scope>NUCLEOTIDE SEQUENCE [LARGE SCALE GENOMIC DNA]</scope>
    <source>
        <strain evidence="10 11">PX506</strain>
        <tissue evidence="10">Whole organism</tissue>
    </source>
</reference>
<dbReference type="InterPro" id="IPR001711">
    <property type="entry name" value="PLipase_C_Pinositol-sp_Y"/>
</dbReference>
<proteinExistence type="inferred from homology"/>
<dbReference type="PANTHER" id="PTHR21645">
    <property type="entry name" value="GLYCOSYLTRANSFERASE FAMILY 92 PROTEIN"/>
    <property type="match status" value="1"/>
</dbReference>
<dbReference type="GO" id="GO:0016020">
    <property type="term" value="C:membrane"/>
    <property type="evidence" value="ECO:0007669"/>
    <property type="project" value="UniProtKB-SubCell"/>
</dbReference>
<keyword evidence="7" id="KW-0472">Membrane</keyword>
<comment type="caution">
    <text evidence="10">The sequence shown here is derived from an EMBL/GenBank/DDBJ whole genome shotgun (WGS) entry which is preliminary data.</text>
</comment>
<keyword evidence="4 8" id="KW-0808">Transferase</keyword>
<dbReference type="GO" id="GO:0016757">
    <property type="term" value="F:glycosyltransferase activity"/>
    <property type="evidence" value="ECO:0007669"/>
    <property type="project" value="UniProtKB-UniRule"/>
</dbReference>
<organism evidence="10 11">
    <name type="scientific">Caenorhabditis remanei</name>
    <name type="common">Caenorhabditis vulgaris</name>
    <dbReference type="NCBI Taxonomy" id="31234"/>
    <lineage>
        <taxon>Eukaryota</taxon>
        <taxon>Metazoa</taxon>
        <taxon>Ecdysozoa</taxon>
        <taxon>Nematoda</taxon>
        <taxon>Chromadorea</taxon>
        <taxon>Rhabditida</taxon>
        <taxon>Rhabditina</taxon>
        <taxon>Rhabditomorpha</taxon>
        <taxon>Rhabditoidea</taxon>
        <taxon>Rhabditidae</taxon>
        <taxon>Peloderinae</taxon>
        <taxon>Caenorhabditis</taxon>
    </lineage>
</organism>
<dbReference type="PANTHER" id="PTHR21645:SF21">
    <property type="entry name" value="GLYCOSYLTRANSFERASE FAMILY 92 PROTEIN"/>
    <property type="match status" value="1"/>
</dbReference>
<dbReference type="Proteomes" id="UP000483820">
    <property type="component" value="Chromosome IV"/>
</dbReference>
<evidence type="ECO:0000256" key="1">
    <source>
        <dbReference type="ARBA" id="ARBA00004167"/>
    </source>
</evidence>
<dbReference type="GO" id="GO:0004435">
    <property type="term" value="F:phosphatidylinositol-4,5-bisphosphate phospholipase C activity"/>
    <property type="evidence" value="ECO:0007669"/>
    <property type="project" value="InterPro"/>
</dbReference>
<name>A0A6A5GS49_CAERE</name>
<evidence type="ECO:0000256" key="6">
    <source>
        <dbReference type="ARBA" id="ARBA00022989"/>
    </source>
</evidence>
<dbReference type="GO" id="GO:0006629">
    <property type="term" value="P:lipid metabolic process"/>
    <property type="evidence" value="ECO:0007669"/>
    <property type="project" value="InterPro"/>
</dbReference>
<dbReference type="KEGG" id="crq:GCK72_013808"/>
<comment type="similarity">
    <text evidence="2 8">Belongs to the glycosyltransferase 92 family.</text>
</comment>
<evidence type="ECO:0000256" key="2">
    <source>
        <dbReference type="ARBA" id="ARBA00007647"/>
    </source>
</evidence>
<accession>A0A6A5GS49</accession>
<sequence>MLFIKKSNGYANFMENLNNYKNSKKLLLMGVITVFYILVTLPKAKEFNQPQLTAFTNSSTDTTLNISVIKVEPSLQIENDTKRRLTRKLPVSHVFIVSAYFYPTSKSLGNNAIALNMVVDSKNFNVNNATYNVLGSNGTHQELSIATSQTEGFQYCRYIAAMARTNSVANLSNLEMESNGIKVSIPFKTARYTAPNPVIICISPQFVAEQWQIFLMHIHVANRFGGHMHIYVTSIVKSYFKLMKEYEKLGYLTVEPWLRMKFSHSETPFFEPNLNTELRNQAGALTDCLLQYKEAADYVAFFDLDDILVPLNYPTYLEEFNAEWFKHKNSTSIAYGRREHEFVKVEAFSEFSFQKLVSSLRSSDSVKAGKVVVKPEFHNSTWLHVSLHEDRSTRYNVRTPRLIHVQRPIQKTGNNEIKKLWKFQFQKFNETIKSEDIQEIEKDIWSVRNLTAVAEISYSLPKRDFYFPIVFKCYLSEFYNKPIIDKCPNAEMCKLPQREDIECVHSDAEYFSGPHMKPFTFHYAKNAFWSENYGCYQ</sequence>
<comment type="subcellular location">
    <subcellularLocation>
        <location evidence="1">Membrane</location>
        <topology evidence="1">Single-pass membrane protein</topology>
    </subcellularLocation>
</comment>
<evidence type="ECO:0000256" key="3">
    <source>
        <dbReference type="ARBA" id="ARBA00022676"/>
    </source>
</evidence>
<evidence type="ECO:0000256" key="8">
    <source>
        <dbReference type="RuleBase" id="RU366017"/>
    </source>
</evidence>
<dbReference type="PROSITE" id="PS50008">
    <property type="entry name" value="PIPLC_Y_DOMAIN"/>
    <property type="match status" value="1"/>
</dbReference>
<dbReference type="Pfam" id="PF01697">
    <property type="entry name" value="Glyco_transf_92"/>
    <property type="match status" value="1"/>
</dbReference>
<keyword evidence="3 8" id="KW-0328">Glycosyltransferase</keyword>
<feature type="domain" description="PI-PLC Y-box" evidence="9">
    <location>
        <begin position="51"/>
        <end position="138"/>
    </location>
</feature>